<keyword evidence="11 12" id="KW-0472">Membrane</keyword>
<accession>A0A1X0P8K0</accession>
<proteinExistence type="inferred from homology"/>
<keyword evidence="3" id="KW-0813">Transport</keyword>
<gene>
    <name evidence="14" type="ORF">TM35_000024870</name>
</gene>
<dbReference type="PROSITE" id="PS50920">
    <property type="entry name" value="SOLCAR"/>
    <property type="match status" value="4"/>
</dbReference>
<dbReference type="InterPro" id="IPR023395">
    <property type="entry name" value="MCP_dom_sf"/>
</dbReference>
<evidence type="ECO:0000256" key="6">
    <source>
        <dbReference type="ARBA" id="ARBA00022737"/>
    </source>
</evidence>
<name>A0A1X0P8K0_9TRYP</name>
<evidence type="ECO:0000256" key="11">
    <source>
        <dbReference type="ARBA" id="ARBA00023136"/>
    </source>
</evidence>
<evidence type="ECO:0000313" key="14">
    <source>
        <dbReference type="EMBL" id="ORC93161.1"/>
    </source>
</evidence>
<dbReference type="AlphaFoldDB" id="A0A1X0P8K0"/>
<comment type="subcellular location">
    <subcellularLocation>
        <location evidence="1">Mitochondrion inner membrane</location>
        <topology evidence="1">Multi-pass membrane protein</topology>
    </subcellularLocation>
</comment>
<keyword evidence="7" id="KW-0999">Mitochondrion inner membrane</keyword>
<keyword evidence="5" id="KW-0479">Metal-binding</keyword>
<dbReference type="EMBL" id="NBCO01000002">
    <property type="protein sequence ID" value="ORC93161.1"/>
    <property type="molecule type" value="Genomic_DNA"/>
</dbReference>
<feature type="repeat" description="Solcar" evidence="12">
    <location>
        <begin position="515"/>
        <end position="601"/>
    </location>
</feature>
<dbReference type="OrthoDB" id="270584at2759"/>
<evidence type="ECO:0000256" key="10">
    <source>
        <dbReference type="ARBA" id="ARBA00023128"/>
    </source>
</evidence>
<dbReference type="InterPro" id="IPR002167">
    <property type="entry name" value="GDC-like"/>
</dbReference>
<dbReference type="Proteomes" id="UP000192257">
    <property type="component" value="Unassembled WGS sequence"/>
</dbReference>
<dbReference type="STRING" id="67003.A0A1X0P8K0"/>
<dbReference type="PRINTS" id="PR00926">
    <property type="entry name" value="MITOCARRIER"/>
</dbReference>
<keyword evidence="8" id="KW-0106">Calcium</keyword>
<evidence type="ECO:0000256" key="1">
    <source>
        <dbReference type="ARBA" id="ARBA00004448"/>
    </source>
</evidence>
<dbReference type="SUPFAM" id="SSF103506">
    <property type="entry name" value="Mitochondrial carrier"/>
    <property type="match status" value="2"/>
</dbReference>
<dbReference type="GO" id="GO:0046872">
    <property type="term" value="F:metal ion binding"/>
    <property type="evidence" value="ECO:0007669"/>
    <property type="project" value="UniProtKB-KW"/>
</dbReference>
<keyword evidence="6" id="KW-0677">Repeat</keyword>
<evidence type="ECO:0000256" key="2">
    <source>
        <dbReference type="ARBA" id="ARBA00006375"/>
    </source>
</evidence>
<keyword evidence="15" id="KW-1185">Reference proteome</keyword>
<dbReference type="GO" id="GO:0055085">
    <property type="term" value="P:transmembrane transport"/>
    <property type="evidence" value="ECO:0007669"/>
    <property type="project" value="InterPro"/>
</dbReference>
<feature type="transmembrane region" description="Helical" evidence="13">
    <location>
        <begin position="272"/>
        <end position="295"/>
    </location>
</feature>
<comment type="caution">
    <text evidence="14">The sequence shown here is derived from an EMBL/GenBank/DDBJ whole genome shotgun (WGS) entry which is preliminary data.</text>
</comment>
<dbReference type="FunFam" id="1.50.40.10:FF:000016">
    <property type="entry name" value="Solute carrier family 25 member 23"/>
    <property type="match status" value="1"/>
</dbReference>
<keyword evidence="4 12" id="KW-0812">Transmembrane</keyword>
<evidence type="ECO:0000256" key="3">
    <source>
        <dbReference type="ARBA" id="ARBA00022448"/>
    </source>
</evidence>
<keyword evidence="10" id="KW-0496">Mitochondrion</keyword>
<feature type="repeat" description="Solcar" evidence="12">
    <location>
        <begin position="214"/>
        <end position="301"/>
    </location>
</feature>
<evidence type="ECO:0000256" key="13">
    <source>
        <dbReference type="SAM" id="Phobius"/>
    </source>
</evidence>
<dbReference type="GO" id="GO:0005743">
    <property type="term" value="C:mitochondrial inner membrane"/>
    <property type="evidence" value="ECO:0007669"/>
    <property type="project" value="UniProtKB-SubCell"/>
</dbReference>
<dbReference type="RefSeq" id="XP_028887227.1">
    <property type="nucleotide sequence ID" value="XM_029021805.1"/>
</dbReference>
<feature type="repeat" description="Solcar" evidence="12">
    <location>
        <begin position="314"/>
        <end position="399"/>
    </location>
</feature>
<evidence type="ECO:0000256" key="8">
    <source>
        <dbReference type="ARBA" id="ARBA00022837"/>
    </source>
</evidence>
<dbReference type="GeneID" id="39981585"/>
<feature type="repeat" description="Solcar" evidence="12">
    <location>
        <begin position="109"/>
        <end position="196"/>
    </location>
</feature>
<evidence type="ECO:0000313" key="15">
    <source>
        <dbReference type="Proteomes" id="UP000192257"/>
    </source>
</evidence>
<protein>
    <submittedName>
        <fullName evidence="14">Putative mitochondrial carrier protein</fullName>
    </submittedName>
</protein>
<feature type="transmembrane region" description="Helical" evidence="13">
    <location>
        <begin position="576"/>
        <end position="598"/>
    </location>
</feature>
<organism evidence="14 15">
    <name type="scientific">Trypanosoma theileri</name>
    <dbReference type="NCBI Taxonomy" id="67003"/>
    <lineage>
        <taxon>Eukaryota</taxon>
        <taxon>Discoba</taxon>
        <taxon>Euglenozoa</taxon>
        <taxon>Kinetoplastea</taxon>
        <taxon>Metakinetoplastina</taxon>
        <taxon>Trypanosomatida</taxon>
        <taxon>Trypanosomatidae</taxon>
        <taxon>Trypanosoma</taxon>
    </lineage>
</organism>
<evidence type="ECO:0000256" key="7">
    <source>
        <dbReference type="ARBA" id="ARBA00022792"/>
    </source>
</evidence>
<evidence type="ECO:0000256" key="9">
    <source>
        <dbReference type="ARBA" id="ARBA00022989"/>
    </source>
</evidence>
<evidence type="ECO:0000256" key="5">
    <source>
        <dbReference type="ARBA" id="ARBA00022723"/>
    </source>
</evidence>
<dbReference type="PANTHER" id="PTHR24089">
    <property type="entry name" value="SOLUTE CARRIER FAMILY 25"/>
    <property type="match status" value="1"/>
</dbReference>
<keyword evidence="9 13" id="KW-1133">Transmembrane helix</keyword>
<sequence>MLVKDINEKLTSDTSKTVSSYVSTEVIVKQIAPLVSLSEDKLRELVERFDEENVGGLSEEQWIRFCEENQKLFASLSQQNLEFGRLVGDGVITDNEEVSRKHRFAQSVVHFLEDFAAGGVAGAVSKTVIAPGDRVKIIFQVDSGRRFSIINAIKLGLDTVREHGILGLWIGHGAMMMRVVPYSAITFATFDYYNRALRRLVNCKRADGTEEESLVVTIRFLSGSLAGATATACTYPFDLMRAKLAFHSCIHDQVPSYRIAYKMIVNTHGWRALYSGLVPTLVGIMPYAGCSFAVFETLKSYITRWHNLPSEKSITVHERMVAGGFAGLVAQSATYPLDIVRRRMQVSPGRYRGVFHALRSIYKEEGLAQGLYKGLQMNWIKGPIAVATGFTVNDIIKRRMREYNEQIVQHSHHESLLSIPEAFVCGGVAAGVAKFWTVPLDRLKIMYQVGMSVSAPHAFGRQGIALMGNMIVESPNMWQSGGITMMRVVPYGALTYCLFDVFQTVSERLLYSHTPTPATNFLAGGSAAALATAIVYPLDLVRTKAATNTLPLYSQSYYWVLRDMAKEKGVRSLWKGCPLAIMGIGPFAGIGFATYEYIKEKYHCDSFTERLFAGMFAGLAGQVVTYPLNVAKRRRQVEQIVYSKLGDLKNIFMKPGFYASLYRRMPFGWSIGAMTFGVSFAVNDLCCDVVVRAKKDILHDLFFTTTR</sequence>
<dbReference type="VEuPathDB" id="TriTrypDB:TM35_000024870"/>
<feature type="transmembrane region" description="Helical" evidence="13">
    <location>
        <begin position="610"/>
        <end position="628"/>
    </location>
</feature>
<comment type="similarity">
    <text evidence="2">Belongs to the mitochondrial carrier (TC 2.A.29) family.</text>
</comment>
<dbReference type="InterPro" id="IPR018108">
    <property type="entry name" value="MCP_transmembrane"/>
</dbReference>
<dbReference type="InterPro" id="IPR002067">
    <property type="entry name" value="MCP"/>
</dbReference>
<dbReference type="Pfam" id="PF00153">
    <property type="entry name" value="Mito_carr"/>
    <property type="match status" value="6"/>
</dbReference>
<evidence type="ECO:0000256" key="4">
    <source>
        <dbReference type="ARBA" id="ARBA00022692"/>
    </source>
</evidence>
<dbReference type="PRINTS" id="PR00928">
    <property type="entry name" value="GRAVESDC"/>
</dbReference>
<reference evidence="14 15" key="1">
    <citation type="submission" date="2017-03" db="EMBL/GenBank/DDBJ databases">
        <title>An alternative strategy for trypanosome survival in the mammalian bloodstream revealed through genome and transcriptome analysis of the ubiquitous bovine parasite Trypanosoma (Megatrypanum) theileri.</title>
        <authorList>
            <person name="Kelly S."/>
            <person name="Ivens A."/>
            <person name="Mott A."/>
            <person name="O'Neill E."/>
            <person name="Emms D."/>
            <person name="Macleod O."/>
            <person name="Voorheis P."/>
            <person name="Matthews J."/>
            <person name="Matthews K."/>
            <person name="Carrington M."/>
        </authorList>
    </citation>
    <scope>NUCLEOTIDE SEQUENCE [LARGE SCALE GENOMIC DNA]</scope>
    <source>
        <strain evidence="14">Edinburgh</strain>
    </source>
</reference>
<evidence type="ECO:0000256" key="12">
    <source>
        <dbReference type="PROSITE-ProRule" id="PRU00282"/>
    </source>
</evidence>
<dbReference type="Gene3D" id="1.50.40.10">
    <property type="entry name" value="Mitochondrial carrier domain"/>
    <property type="match status" value="2"/>
</dbReference>